<dbReference type="PANTHER" id="PTHR30524:SF0">
    <property type="entry name" value="ALTRONATE OXIDOREDUCTASE-RELATED"/>
    <property type="match status" value="1"/>
</dbReference>
<dbReference type="Pfam" id="PF08125">
    <property type="entry name" value="Mannitol_dh_C"/>
    <property type="match status" value="1"/>
</dbReference>
<evidence type="ECO:0000259" key="5">
    <source>
        <dbReference type="Pfam" id="PF08125"/>
    </source>
</evidence>
<dbReference type="Gene3D" id="3.40.50.720">
    <property type="entry name" value="NAD(P)-binding Rossmann-like Domain"/>
    <property type="match status" value="1"/>
</dbReference>
<evidence type="ECO:0000256" key="1">
    <source>
        <dbReference type="ARBA" id="ARBA00023002"/>
    </source>
</evidence>
<dbReference type="RefSeq" id="WP_002350303.1">
    <property type="nucleotide sequence ID" value="NZ_NGJS01000001.1"/>
</dbReference>
<dbReference type="InterPro" id="IPR013328">
    <property type="entry name" value="6PGD_dom2"/>
</dbReference>
<protein>
    <submittedName>
        <fullName evidence="6">Mannitol dehydrogenase</fullName>
    </submittedName>
</protein>
<organism evidence="6 7">
    <name type="scientific">Vagococcus vulneris</name>
    <dbReference type="NCBI Taxonomy" id="1977869"/>
    <lineage>
        <taxon>Bacteria</taxon>
        <taxon>Bacillati</taxon>
        <taxon>Bacillota</taxon>
        <taxon>Bacilli</taxon>
        <taxon>Lactobacillales</taxon>
        <taxon>Enterococcaceae</taxon>
        <taxon>Vagococcus</taxon>
    </lineage>
</organism>
<proteinExistence type="predicted"/>
<dbReference type="Pfam" id="PF01232">
    <property type="entry name" value="Mannitol_dh"/>
    <property type="match status" value="1"/>
</dbReference>
<dbReference type="GO" id="GO:0019592">
    <property type="term" value="P:mannitol catabolic process"/>
    <property type="evidence" value="ECO:0007669"/>
    <property type="project" value="TreeGrafter"/>
</dbReference>
<dbReference type="PANTHER" id="PTHR30524">
    <property type="entry name" value="MANNITOL-1-PHOSPHATE 5-DEHYDROGENASE"/>
    <property type="match status" value="1"/>
</dbReference>
<gene>
    <name evidence="6" type="ORF">CBF37_01115</name>
</gene>
<keyword evidence="2" id="KW-0520">NAD</keyword>
<keyword evidence="1" id="KW-0560">Oxidoreductase</keyword>
<evidence type="ECO:0000313" key="6">
    <source>
        <dbReference type="EMBL" id="RSU00642.1"/>
    </source>
</evidence>
<dbReference type="SUPFAM" id="SSF48179">
    <property type="entry name" value="6-phosphogluconate dehydrogenase C-terminal domain-like"/>
    <property type="match status" value="1"/>
</dbReference>
<dbReference type="Proteomes" id="UP000287857">
    <property type="component" value="Unassembled WGS sequence"/>
</dbReference>
<feature type="domain" description="Mannitol dehydrogenase N-terminal" evidence="4">
    <location>
        <begin position="4"/>
        <end position="197"/>
    </location>
</feature>
<dbReference type="Gene3D" id="1.10.1040.10">
    <property type="entry name" value="N-(1-d-carboxylethyl)-l-norvaline Dehydrogenase, domain 2"/>
    <property type="match status" value="1"/>
</dbReference>
<comment type="catalytic activity">
    <reaction evidence="3">
        <text>D-mannitol 1-phosphate + NAD(+) = beta-D-fructose 6-phosphate + NADH + H(+)</text>
        <dbReference type="Rhea" id="RHEA:19661"/>
        <dbReference type="ChEBI" id="CHEBI:15378"/>
        <dbReference type="ChEBI" id="CHEBI:57540"/>
        <dbReference type="ChEBI" id="CHEBI:57634"/>
        <dbReference type="ChEBI" id="CHEBI:57945"/>
        <dbReference type="ChEBI" id="CHEBI:61381"/>
        <dbReference type="EC" id="1.1.1.17"/>
    </reaction>
</comment>
<feature type="domain" description="Mannitol dehydrogenase C-terminal" evidence="5">
    <location>
        <begin position="211"/>
        <end position="342"/>
    </location>
</feature>
<comment type="caution">
    <text evidence="6">The sequence shown here is derived from an EMBL/GenBank/DDBJ whole genome shotgun (WGS) entry which is preliminary data.</text>
</comment>
<dbReference type="OrthoDB" id="271711at2"/>
<dbReference type="EMBL" id="NGJS01000001">
    <property type="protein sequence ID" value="RSU00642.1"/>
    <property type="molecule type" value="Genomic_DNA"/>
</dbReference>
<reference evidence="6 7" key="1">
    <citation type="submission" date="2017-05" db="EMBL/GenBank/DDBJ databases">
        <title>Vagococcus spp. assemblies.</title>
        <authorList>
            <person name="Gulvik C.A."/>
        </authorList>
    </citation>
    <scope>NUCLEOTIDE SEQUENCE [LARGE SCALE GENOMIC DNA]</scope>
    <source>
        <strain evidence="6 7">SS1995</strain>
    </source>
</reference>
<evidence type="ECO:0000259" key="4">
    <source>
        <dbReference type="Pfam" id="PF01232"/>
    </source>
</evidence>
<keyword evidence="7" id="KW-1185">Reference proteome</keyword>
<name>A0A430A2K5_9ENTE</name>
<dbReference type="GO" id="GO:0008926">
    <property type="term" value="F:mannitol-1-phosphate 5-dehydrogenase activity"/>
    <property type="evidence" value="ECO:0007669"/>
    <property type="project" value="UniProtKB-EC"/>
</dbReference>
<accession>A0A430A2K5</accession>
<dbReference type="InterPro" id="IPR013131">
    <property type="entry name" value="Mannitol_DH_N"/>
</dbReference>
<dbReference type="SUPFAM" id="SSF51735">
    <property type="entry name" value="NAD(P)-binding Rossmann-fold domains"/>
    <property type="match status" value="1"/>
</dbReference>
<dbReference type="InterPro" id="IPR013118">
    <property type="entry name" value="Mannitol_DH_C"/>
</dbReference>
<dbReference type="GO" id="GO:0005829">
    <property type="term" value="C:cytosol"/>
    <property type="evidence" value="ECO:0007669"/>
    <property type="project" value="TreeGrafter"/>
</dbReference>
<evidence type="ECO:0000256" key="2">
    <source>
        <dbReference type="ARBA" id="ARBA00023027"/>
    </source>
</evidence>
<dbReference type="InterPro" id="IPR008927">
    <property type="entry name" value="6-PGluconate_DH-like_C_sf"/>
</dbReference>
<evidence type="ECO:0000313" key="7">
    <source>
        <dbReference type="Proteomes" id="UP000287857"/>
    </source>
</evidence>
<dbReference type="InterPro" id="IPR036291">
    <property type="entry name" value="NAD(P)-bd_dom_sf"/>
</dbReference>
<sequence length="381" mass="43254">MKDALIIGAGNIGRGVVGYLLNSAGYHLSFYDVNSENLEKMKEQGGYSVFVEEKSRQTEKHISSFSIVSPNKLSDALMLHDFIFCCVYEGAFESIAKCLAQTIQQGNQKSFKNIMLCVNSLGAPQKFSRFVTEYLKDDPEALNYFHEKVGVNQVMVLSAALPLSNELSKNYPYAVMITVNPHLEIDGVTFKGEKPQISDVEFVDNAEGRIYRKVYVGNMRHTMAAFIGAVEGMTYVYEAQQDQLIRTWIEKAFEEAHQAVKSSYLFDSKEDEAWTVYMQDKLNQDIKDPIQRVIANPETKLGTSDRFIGPAKLCLEHKVLPFYIAKGVAYGLRYLQRSDERTIDELLKDVCGLNKEQDYILYQLIKKQADSIQSEEKNDEI</sequence>
<dbReference type="AlphaFoldDB" id="A0A430A2K5"/>
<evidence type="ECO:0000256" key="3">
    <source>
        <dbReference type="ARBA" id="ARBA00048615"/>
    </source>
</evidence>